<dbReference type="Pfam" id="PF14297">
    <property type="entry name" value="Lin1244_N"/>
    <property type="match status" value="1"/>
</dbReference>
<proteinExistence type="predicted"/>
<comment type="caution">
    <text evidence="2">The sequence shown here is derived from an EMBL/GenBank/DDBJ whole genome shotgun (WGS) entry which is preliminary data.</text>
</comment>
<dbReference type="InterPro" id="IPR025400">
    <property type="entry name" value="Lin1244/Lin1753-like_N"/>
</dbReference>
<accession>A0ABW9J1S5</accession>
<evidence type="ECO:0000313" key="2">
    <source>
        <dbReference type="EMBL" id="MFN0254486.1"/>
    </source>
</evidence>
<reference evidence="2 3" key="1">
    <citation type="submission" date="2024-12" db="EMBL/GenBank/DDBJ databases">
        <authorList>
            <person name="Hu S."/>
        </authorList>
    </citation>
    <scope>NUCLEOTIDE SEQUENCE [LARGE SCALE GENOMIC DNA]</scope>
    <source>
        <strain evidence="2 3">THG-T11</strain>
    </source>
</reference>
<feature type="domain" description="Lin1244/Lin1753-like N-terminal" evidence="1">
    <location>
        <begin position="11"/>
        <end position="95"/>
    </location>
</feature>
<dbReference type="RefSeq" id="WP_138721635.1">
    <property type="nucleotide sequence ID" value="NZ_SSHJ02000001.1"/>
</dbReference>
<organism evidence="2 3">
    <name type="scientific">Pedobacter ureilyticus</name>
    <dbReference type="NCBI Taxonomy" id="1393051"/>
    <lineage>
        <taxon>Bacteria</taxon>
        <taxon>Pseudomonadati</taxon>
        <taxon>Bacteroidota</taxon>
        <taxon>Sphingobacteriia</taxon>
        <taxon>Sphingobacteriales</taxon>
        <taxon>Sphingobacteriaceae</taxon>
        <taxon>Pedobacter</taxon>
    </lineage>
</organism>
<name>A0ABW9J1S5_9SPHI</name>
<evidence type="ECO:0000313" key="3">
    <source>
        <dbReference type="Proteomes" id="UP001517247"/>
    </source>
</evidence>
<keyword evidence="3" id="KW-1185">Reference proteome</keyword>
<evidence type="ECO:0000259" key="1">
    <source>
        <dbReference type="Pfam" id="PF14297"/>
    </source>
</evidence>
<gene>
    <name evidence="2" type="ORF">E6A44_002830</name>
</gene>
<sequence length="328" mass="37907">MARPTKNNAEYFSHDAGMRNDPKIRALRKRFPASCGTCGYSVYNMLLEVLTDAEFFSIEIDEVQLELLAGDFDTDAEMLSKIIEFCVKIKLFSQKNSTISSCGLNKRLQGVIDKRNRSKEKFEKQKIEKSNVSVTETTQSKVKYSKVKESKDNNSHYYPSTAGAGVGEEEGISLKIEKKINQNFEEKKAADFEEKTEIIPIDELEFPQEEFNIAWNELQRQRFFELIQMQHEKDVEKIQVYFKTFYQEKWAENKLQSYPSKLEFFKNFFRWIPYHKSIVKNQQNTESNGTTNLNNGQFTRKASNANEARAGRDQLDAIANTVLLGAQA</sequence>
<protein>
    <submittedName>
        <fullName evidence="2">DUF4373 domain-containing protein</fullName>
    </submittedName>
</protein>
<dbReference type="Proteomes" id="UP001517247">
    <property type="component" value="Unassembled WGS sequence"/>
</dbReference>
<dbReference type="EMBL" id="SSHJ02000001">
    <property type="protein sequence ID" value="MFN0254486.1"/>
    <property type="molecule type" value="Genomic_DNA"/>
</dbReference>